<evidence type="ECO:0000313" key="2">
    <source>
        <dbReference type="EMBL" id="AUB44802.1"/>
    </source>
</evidence>
<dbReference type="KEGG" id="nfl:COO91_11049"/>
<keyword evidence="3" id="KW-1185">Reference proteome</keyword>
<gene>
    <name evidence="1" type="ORF">COO91_10488</name>
    <name evidence="2" type="ORF">COO91_11049</name>
</gene>
<dbReference type="EMBL" id="CP024793">
    <property type="protein sequence ID" value="AUB44265.1"/>
    <property type="molecule type" value="Genomic_DNA"/>
</dbReference>
<organism evidence="2 3">
    <name type="scientific">Nostoc flagelliforme CCNUN1</name>
    <dbReference type="NCBI Taxonomy" id="2038116"/>
    <lineage>
        <taxon>Bacteria</taxon>
        <taxon>Bacillati</taxon>
        <taxon>Cyanobacteriota</taxon>
        <taxon>Cyanophyceae</taxon>
        <taxon>Nostocales</taxon>
        <taxon>Nostocaceae</taxon>
        <taxon>Nostoc</taxon>
    </lineage>
</organism>
<keyword evidence="2" id="KW-0614">Plasmid</keyword>
<protein>
    <submittedName>
        <fullName evidence="2">DNA primase</fullName>
    </submittedName>
</protein>
<geneLocation type="plasmid" evidence="3">
    <name>pnfsy08</name>
</geneLocation>
<dbReference type="EMBL" id="CP024793">
    <property type="protein sequence ID" value="AUB44802.1"/>
    <property type="molecule type" value="Genomic_DNA"/>
</dbReference>
<evidence type="ECO:0000313" key="3">
    <source>
        <dbReference type="Proteomes" id="UP000232003"/>
    </source>
</evidence>
<dbReference type="AlphaFoldDB" id="A0A2K8TAV8"/>
<geneLocation type="plasmid" evidence="2">
    <name>pNFSY08</name>
</geneLocation>
<proteinExistence type="predicted"/>
<evidence type="ECO:0000313" key="1">
    <source>
        <dbReference type="EMBL" id="AUB44265.1"/>
    </source>
</evidence>
<dbReference type="Proteomes" id="UP000232003">
    <property type="component" value="Plasmid pNFSY08"/>
</dbReference>
<sequence length="37" mass="4229">MGNSGERRGVMLEFEDVNPSKFAQLVTDAPQWTEWMA</sequence>
<accession>A0A2K8TAV8</accession>
<reference evidence="2 3" key="1">
    <citation type="submission" date="2017-11" db="EMBL/GenBank/DDBJ databases">
        <title>Complete genome of a free-living desiccation-tolerant cyanobacterium and its photosynthetic adaptation to extreme terrestrial habitat.</title>
        <authorList>
            <person name="Shang J."/>
        </authorList>
    </citation>
    <scope>NUCLEOTIDE SEQUENCE [LARGE SCALE GENOMIC DNA]</scope>
    <source>
        <strain evidence="2 3">CCNUN1</strain>
        <plasmid evidence="3">pnfsy08</plasmid>
        <plasmid evidence="2">pNFSY08</plasmid>
    </source>
</reference>
<dbReference type="KEGG" id="nfl:COO91_10488"/>
<name>A0A2K8TAV8_9NOSO</name>